<protein>
    <submittedName>
        <fullName evidence="1">Methyl-coenzyme M reductase</fullName>
    </submittedName>
</protein>
<proteinExistence type="predicted"/>
<dbReference type="RefSeq" id="WP_171425353.1">
    <property type="nucleotide sequence ID" value="NZ_CP078018.1"/>
</dbReference>
<dbReference type="AlphaFoldDB" id="A0A8F6MHF3"/>
<evidence type="ECO:0000313" key="1">
    <source>
        <dbReference type="EMBL" id="QXR26974.1"/>
    </source>
</evidence>
<dbReference type="EMBL" id="CP078018">
    <property type="protein sequence ID" value="QXR26974.1"/>
    <property type="molecule type" value="Genomic_DNA"/>
</dbReference>
<accession>A0A8F6MHF3</accession>
<reference evidence="1" key="1">
    <citation type="journal article" date="2019" name="Nat. Commun.">
        <title>Spatiotemporal dynamics of multidrug resistant bacteria on intensive care unit surfaces.</title>
        <authorList>
            <person name="D'Souza A.W."/>
            <person name="Potter R.F."/>
            <person name="Wallace M."/>
            <person name="Shupe A."/>
            <person name="Patel S."/>
            <person name="Sun X."/>
            <person name="Gul D."/>
            <person name="Kwon J.H."/>
            <person name="Andleeb S."/>
            <person name="Burnham C.D."/>
            <person name="Dantas G."/>
        </authorList>
    </citation>
    <scope>NUCLEOTIDE SEQUENCE</scope>
    <source>
        <strain evidence="1">AJ_351</strain>
    </source>
</reference>
<gene>
    <name evidence="1" type="ORF">EGT69_011845</name>
</gene>
<organism evidence="1">
    <name type="scientific">Acinetobacter junii</name>
    <dbReference type="NCBI Taxonomy" id="40215"/>
    <lineage>
        <taxon>Bacteria</taxon>
        <taxon>Pseudomonadati</taxon>
        <taxon>Pseudomonadota</taxon>
        <taxon>Gammaproteobacteria</taxon>
        <taxon>Moraxellales</taxon>
        <taxon>Moraxellaceae</taxon>
        <taxon>Acinetobacter</taxon>
    </lineage>
</organism>
<reference evidence="1" key="2">
    <citation type="submission" date="2021-06" db="EMBL/GenBank/DDBJ databases">
        <authorList>
            <person name="Diorio-Toth L."/>
        </authorList>
    </citation>
    <scope>NUCLEOTIDE SEQUENCE</scope>
    <source>
        <strain evidence="1">AJ_351</strain>
    </source>
</reference>
<sequence length="682" mass="75934">MRIPVSRGRVDAQAQMQSFTPNNGLEEIGQAIGGAIQGRQDKQAEQDVLNKRLELYNNDLAEREGKLKVDDFLTTSFTEKTTLLRNEVANGTKNSQQASEELKTWTDTQFKDLSSSLPMHAMHTFKSHVDSTVGRQSADFLPLQLRSDAQKGLQLVEQAFGIATRLPRDKRQAYLEPYLANPNIPEAQKTEYRRNLEITSDRMDLDERILRAVETSNIAELQTLSSELDKGGFKNLDGETVQNYQKSISSKMASLQQKQQVLEQKRVNEAGKVVDTFKQSVLTGRALDPKYIEDVRTSVSGTEHQADFDFYYNQSQNFQDFAKLDTSEQLKRINQQKAKMKNSTSADPTTENKLLAVYESIYQNKIKTIKENPNQALREKGINLPELNPLQLKADPKGFASNVIDIGAYQVSQRDKDANATIKPISPEELPEAKKAFDSLDVNGKLNFIGNLITESKGVKDGTKIWSAALGQLGGGDMNYVMAGVAKANGYSSTEGRDLATSIISGTQLLKNKQLIMPKEDELRLAFNEYVGQTLTGTNANNAYEVFKAVYADTMNARGFSHTAKDASPDKAILKTALGMSTGGVYTQPNSFKNYLGEKGSDWKVTKPYGMNDESFENRLDQGYSTIAKQTGLSYSELRSLRLRQGKPSATGEIQYDLINERGQPLVVDGAIWRIKMNGVKK</sequence>
<name>A0A8F6MHF3_ACIJU</name>
<dbReference type="Proteomes" id="UP000279359">
    <property type="component" value="Chromosome"/>
</dbReference>